<organism evidence="2 3">
    <name type="scientific">Abeliophyllum distichum</name>
    <dbReference type="NCBI Taxonomy" id="126358"/>
    <lineage>
        <taxon>Eukaryota</taxon>
        <taxon>Viridiplantae</taxon>
        <taxon>Streptophyta</taxon>
        <taxon>Embryophyta</taxon>
        <taxon>Tracheophyta</taxon>
        <taxon>Spermatophyta</taxon>
        <taxon>Magnoliopsida</taxon>
        <taxon>eudicotyledons</taxon>
        <taxon>Gunneridae</taxon>
        <taxon>Pentapetalae</taxon>
        <taxon>asterids</taxon>
        <taxon>lamiids</taxon>
        <taxon>Lamiales</taxon>
        <taxon>Oleaceae</taxon>
        <taxon>Forsythieae</taxon>
        <taxon>Abeliophyllum</taxon>
    </lineage>
</organism>
<feature type="transmembrane region" description="Helical" evidence="1">
    <location>
        <begin position="120"/>
        <end position="141"/>
    </location>
</feature>
<accession>A0ABD1RBE1</accession>
<keyword evidence="1" id="KW-1133">Transmembrane helix</keyword>
<name>A0ABD1RBE1_9LAMI</name>
<dbReference type="EMBL" id="JBFOLK010000009">
    <property type="protein sequence ID" value="KAL2485730.1"/>
    <property type="molecule type" value="Genomic_DNA"/>
</dbReference>
<gene>
    <name evidence="2" type="ORF">Adt_30486</name>
</gene>
<feature type="transmembrane region" description="Helical" evidence="1">
    <location>
        <begin position="162"/>
        <end position="181"/>
    </location>
</feature>
<comment type="caution">
    <text evidence="2">The sequence shown here is derived from an EMBL/GenBank/DDBJ whole genome shotgun (WGS) entry which is preliminary data.</text>
</comment>
<keyword evidence="1" id="KW-0812">Transmembrane</keyword>
<dbReference type="AlphaFoldDB" id="A0ABD1RBE1"/>
<sequence>MDSNLEKYQENGKKLFIWGGSAVRELFHILSATLLSLLIPLAFLLLARLATARYLLSNFDNYTTQNPTSPLSLMLLYAKPTIINLLVSVVSVSALTNGLIGKFKLLSNSLPQPPSAEASGFRPGLCVAWGFLCILQICVVLGIKESIDVGVDGSAFGEEESFLCRVVFFFGLHETMMFWAATVVKPVVDDTIFGFSRENSWAEKAAMAFNFGALWWWRLRNEVDALVVVPDVKRELMLRIEVSDFIGCWLYYLTVTIGMVRVVKGVIWVVMILTCRRRRRQVEGDDGGDFRPNEEKV</sequence>
<evidence type="ECO:0000313" key="2">
    <source>
        <dbReference type="EMBL" id="KAL2485730.1"/>
    </source>
</evidence>
<protein>
    <recommendedName>
        <fullName evidence="4">Transmembrane protein</fullName>
    </recommendedName>
</protein>
<dbReference type="Proteomes" id="UP001604336">
    <property type="component" value="Unassembled WGS sequence"/>
</dbReference>
<evidence type="ECO:0008006" key="4">
    <source>
        <dbReference type="Google" id="ProtNLM"/>
    </source>
</evidence>
<keyword evidence="3" id="KW-1185">Reference proteome</keyword>
<feature type="transmembrane region" description="Helical" evidence="1">
    <location>
        <begin position="249"/>
        <end position="273"/>
    </location>
</feature>
<evidence type="ECO:0000313" key="3">
    <source>
        <dbReference type="Proteomes" id="UP001604336"/>
    </source>
</evidence>
<feature type="transmembrane region" description="Helical" evidence="1">
    <location>
        <begin position="82"/>
        <end position="100"/>
    </location>
</feature>
<evidence type="ECO:0000256" key="1">
    <source>
        <dbReference type="SAM" id="Phobius"/>
    </source>
</evidence>
<dbReference type="PANTHER" id="PTHR37172:SF3">
    <property type="entry name" value="TRANSMEMBRANE PROTEIN"/>
    <property type="match status" value="1"/>
</dbReference>
<proteinExistence type="predicted"/>
<reference evidence="3" key="1">
    <citation type="submission" date="2024-07" db="EMBL/GenBank/DDBJ databases">
        <title>Two chromosome-level genome assemblies of Korean endemic species Abeliophyllum distichum and Forsythia ovata (Oleaceae).</title>
        <authorList>
            <person name="Jang H."/>
        </authorList>
    </citation>
    <scope>NUCLEOTIDE SEQUENCE [LARGE SCALE GENOMIC DNA]</scope>
</reference>
<feature type="transmembrane region" description="Helical" evidence="1">
    <location>
        <begin position="26"/>
        <end position="47"/>
    </location>
</feature>
<dbReference type="PANTHER" id="PTHR37172">
    <property type="entry name" value="TRANSMEMBRANE PROTEIN"/>
    <property type="match status" value="1"/>
</dbReference>
<keyword evidence="1" id="KW-0472">Membrane</keyword>